<dbReference type="EMBL" id="CP136426">
    <property type="protein sequence ID" value="WOC52084.1"/>
    <property type="molecule type" value="Genomic_DNA"/>
</dbReference>
<dbReference type="AlphaFoldDB" id="A0AAU0F057"/>
<organism evidence="1 2">
    <name type="scientific">Bergeyella porcorum</name>
    <dbReference type="NCBI Taxonomy" id="1735111"/>
    <lineage>
        <taxon>Bacteria</taxon>
        <taxon>Pseudomonadati</taxon>
        <taxon>Bacteroidota</taxon>
        <taxon>Flavobacteriia</taxon>
        <taxon>Flavobacteriales</taxon>
        <taxon>Weeksellaceae</taxon>
        <taxon>Bergeyella</taxon>
    </lineage>
</organism>
<proteinExistence type="predicted"/>
<evidence type="ECO:0000313" key="1">
    <source>
        <dbReference type="EMBL" id="WOC52084.1"/>
    </source>
</evidence>
<protein>
    <submittedName>
        <fullName evidence="1">Uncharacterized protein</fullName>
    </submittedName>
</protein>
<reference evidence="1" key="1">
    <citation type="submission" date="2023-10" db="EMBL/GenBank/DDBJ databases">
        <title>Characterization and whole genome sequencing of a novel strain of Bergeyella porcorum QD2021 isolated from pig.</title>
        <authorList>
            <person name="Liu G."/>
            <person name="Chen C."/>
            <person name="Han X."/>
        </authorList>
    </citation>
    <scope>NUCLEOTIDE SEQUENCE</scope>
    <source>
        <strain evidence="1">QD2021</strain>
    </source>
</reference>
<accession>A0AAU0F057</accession>
<gene>
    <name evidence="1" type="ORF">BPO_1437</name>
</gene>
<name>A0AAU0F057_9FLAO</name>
<dbReference type="Proteomes" id="UP001432059">
    <property type="component" value="Chromosome"/>
</dbReference>
<keyword evidence="2" id="KW-1185">Reference proteome</keyword>
<dbReference type="KEGG" id="bpor:BPO_1437"/>
<sequence length="72" mass="8219">MGISPMEVDWNINTASMDDAFHIRGNIKNLPAPQINAFTEPYLKVKTEGDIDYLAFDFAEIKPFKRQFQDGP</sequence>
<evidence type="ECO:0000313" key="2">
    <source>
        <dbReference type="Proteomes" id="UP001432059"/>
    </source>
</evidence>